<proteinExistence type="predicted"/>
<dbReference type="InterPro" id="IPR023393">
    <property type="entry name" value="START-like_dom_sf"/>
</dbReference>
<feature type="domain" description="Coenzyme Q-binding protein COQ10 START" evidence="2">
    <location>
        <begin position="117"/>
        <end position="237"/>
    </location>
</feature>
<protein>
    <submittedName>
        <fullName evidence="3">SRPBCC family protein</fullName>
    </submittedName>
</protein>
<gene>
    <name evidence="3" type="ORF">ACFFRH_25600</name>
</gene>
<dbReference type="CDD" id="cd07817">
    <property type="entry name" value="SRPBCC_8"/>
    <property type="match status" value="1"/>
</dbReference>
<dbReference type="RefSeq" id="WP_386160070.1">
    <property type="nucleotide sequence ID" value="NZ_JBHMBS010000012.1"/>
</dbReference>
<organism evidence="3 4">
    <name type="scientific">Streptosporangium vulgare</name>
    <dbReference type="NCBI Taxonomy" id="46190"/>
    <lineage>
        <taxon>Bacteria</taxon>
        <taxon>Bacillati</taxon>
        <taxon>Actinomycetota</taxon>
        <taxon>Actinomycetes</taxon>
        <taxon>Streptosporangiales</taxon>
        <taxon>Streptosporangiaceae</taxon>
        <taxon>Streptosporangium</taxon>
    </lineage>
</organism>
<sequence>MAETSKKRPESEGGKEPVTDQLKQEFQNLVSALGERALSSVSGKVEGVTGRLTDYAGGGSSGLLSALTGSKNPKTAIAGSMVKGLGKMAIGGLAKKFSGGGKGGKLRMINIIETIDVGAPVRIVYNQWTQFGDFPSFMKKVEGVDQKSDEKLEWKAQIFLSHRTWESTILEQVPDKRIIWRSKGQKGHVDGAVTFHEITPDLTRVLLVLEYYPQGLFERTGNLWRAQGRRARLELKHFRRHVMSRVLLHPDDLEGWRGEIRDSKVVKDQETALREEEEEEKKKEKAEKGSEEGRAETGEAEEPEEPEEEEEEEEEPEEEEEEEEEEEPEEEEEEPEEERAAEEDEGEEEEEEEEEPPRRPQRRRSAASKSAEEQPKRPARRRAASRT</sequence>
<feature type="compositionally biased region" description="Basic and acidic residues" evidence="1">
    <location>
        <begin position="1"/>
        <end position="18"/>
    </location>
</feature>
<dbReference type="InterPro" id="IPR047137">
    <property type="entry name" value="ORF3"/>
</dbReference>
<comment type="caution">
    <text evidence="3">The sequence shown here is derived from an EMBL/GenBank/DDBJ whole genome shotgun (WGS) entry which is preliminary data.</text>
</comment>
<dbReference type="SUPFAM" id="SSF55961">
    <property type="entry name" value="Bet v1-like"/>
    <property type="match status" value="1"/>
</dbReference>
<dbReference type="PANTHER" id="PTHR33824:SF7">
    <property type="entry name" value="POLYKETIDE CYCLASE_DEHYDRASE AND LIPID TRANSPORT SUPERFAMILY PROTEIN"/>
    <property type="match status" value="1"/>
</dbReference>
<evidence type="ECO:0000313" key="3">
    <source>
        <dbReference type="EMBL" id="MFB9678871.1"/>
    </source>
</evidence>
<feature type="region of interest" description="Disordered" evidence="1">
    <location>
        <begin position="1"/>
        <end position="21"/>
    </location>
</feature>
<name>A0ABV5TKR6_9ACTN</name>
<feature type="compositionally biased region" description="Basic and acidic residues" evidence="1">
    <location>
        <begin position="266"/>
        <end position="297"/>
    </location>
</feature>
<dbReference type="Pfam" id="PF03364">
    <property type="entry name" value="Polyketide_cyc"/>
    <property type="match status" value="1"/>
</dbReference>
<dbReference type="InterPro" id="IPR005031">
    <property type="entry name" value="COQ10_START"/>
</dbReference>
<keyword evidence="4" id="KW-1185">Reference proteome</keyword>
<reference evidence="3 4" key="1">
    <citation type="submission" date="2024-09" db="EMBL/GenBank/DDBJ databases">
        <authorList>
            <person name="Sun Q."/>
            <person name="Mori K."/>
        </authorList>
    </citation>
    <scope>NUCLEOTIDE SEQUENCE [LARGE SCALE GENOMIC DNA]</scope>
    <source>
        <strain evidence="3 4">JCM 3028</strain>
    </source>
</reference>
<accession>A0ABV5TKR6</accession>
<dbReference type="Gene3D" id="3.30.530.20">
    <property type="match status" value="1"/>
</dbReference>
<feature type="compositionally biased region" description="Basic residues" evidence="1">
    <location>
        <begin position="377"/>
        <end position="387"/>
    </location>
</feature>
<evidence type="ECO:0000256" key="1">
    <source>
        <dbReference type="SAM" id="MobiDB-lite"/>
    </source>
</evidence>
<evidence type="ECO:0000259" key="2">
    <source>
        <dbReference type="Pfam" id="PF03364"/>
    </source>
</evidence>
<evidence type="ECO:0000313" key="4">
    <source>
        <dbReference type="Proteomes" id="UP001589610"/>
    </source>
</evidence>
<feature type="region of interest" description="Disordered" evidence="1">
    <location>
        <begin position="266"/>
        <end position="387"/>
    </location>
</feature>
<dbReference type="EMBL" id="JBHMBS010000012">
    <property type="protein sequence ID" value="MFB9678871.1"/>
    <property type="molecule type" value="Genomic_DNA"/>
</dbReference>
<dbReference type="Proteomes" id="UP001589610">
    <property type="component" value="Unassembled WGS sequence"/>
</dbReference>
<dbReference type="PANTHER" id="PTHR33824">
    <property type="entry name" value="POLYKETIDE CYCLASE/DEHYDRASE AND LIPID TRANSPORT SUPERFAMILY PROTEIN"/>
    <property type="match status" value="1"/>
</dbReference>
<feature type="compositionally biased region" description="Acidic residues" evidence="1">
    <location>
        <begin position="298"/>
        <end position="355"/>
    </location>
</feature>